<dbReference type="RefSeq" id="WP_099464398.1">
    <property type="nucleotide sequence ID" value="NZ_FNVS01000004.1"/>
</dbReference>
<evidence type="ECO:0000259" key="4">
    <source>
        <dbReference type="PROSITE" id="PS50109"/>
    </source>
</evidence>
<evidence type="ECO:0000256" key="1">
    <source>
        <dbReference type="ARBA" id="ARBA00000085"/>
    </source>
</evidence>
<dbReference type="CDD" id="cd00082">
    <property type="entry name" value="HisKA"/>
    <property type="match status" value="1"/>
</dbReference>
<dbReference type="SMART" id="SM00387">
    <property type="entry name" value="HATPase_c"/>
    <property type="match status" value="1"/>
</dbReference>
<dbReference type="EMBL" id="FNVS01000004">
    <property type="protein sequence ID" value="SEF65836.1"/>
    <property type="molecule type" value="Genomic_DNA"/>
</dbReference>
<dbReference type="InterPro" id="IPR005467">
    <property type="entry name" value="His_kinase_dom"/>
</dbReference>
<dbReference type="InterPro" id="IPR036097">
    <property type="entry name" value="HisK_dim/P_sf"/>
</dbReference>
<name>A0A8G2FA06_9BACT</name>
<dbReference type="GO" id="GO:0000155">
    <property type="term" value="F:phosphorelay sensor kinase activity"/>
    <property type="evidence" value="ECO:0007669"/>
    <property type="project" value="InterPro"/>
</dbReference>
<evidence type="ECO:0000256" key="2">
    <source>
        <dbReference type="ARBA" id="ARBA00012438"/>
    </source>
</evidence>
<dbReference type="PANTHER" id="PTHR43065:SF42">
    <property type="entry name" value="TWO-COMPONENT SENSOR PPRA"/>
    <property type="match status" value="1"/>
</dbReference>
<dbReference type="Gene3D" id="3.30.565.10">
    <property type="entry name" value="Histidine kinase-like ATPase, C-terminal domain"/>
    <property type="match status" value="1"/>
</dbReference>
<feature type="domain" description="Histidine kinase" evidence="4">
    <location>
        <begin position="30"/>
        <end position="283"/>
    </location>
</feature>
<dbReference type="Proteomes" id="UP000236725">
    <property type="component" value="Unassembled WGS sequence"/>
</dbReference>
<keyword evidence="5" id="KW-0418">Kinase</keyword>
<dbReference type="AlphaFoldDB" id="A0A8G2FA06"/>
<keyword evidence="3" id="KW-0597">Phosphoprotein</keyword>
<dbReference type="EC" id="2.7.13.3" evidence="2"/>
<accession>A0A8G2FA06</accession>
<reference evidence="5 6" key="1">
    <citation type="submission" date="2016-10" db="EMBL/GenBank/DDBJ databases">
        <authorList>
            <person name="Varghese N."/>
            <person name="Submissions S."/>
        </authorList>
    </citation>
    <scope>NUCLEOTIDE SEQUENCE [LARGE SCALE GENOMIC DNA]</scope>
    <source>
        <strain evidence="5 6">DSM 29073</strain>
    </source>
</reference>
<dbReference type="PRINTS" id="PR00344">
    <property type="entry name" value="BCTRLSENSOR"/>
</dbReference>
<evidence type="ECO:0000313" key="5">
    <source>
        <dbReference type="EMBL" id="SEF65836.1"/>
    </source>
</evidence>
<organism evidence="5 6">
    <name type="scientific">Parabacteroides chinchillae</name>
    <dbReference type="NCBI Taxonomy" id="871327"/>
    <lineage>
        <taxon>Bacteria</taxon>
        <taxon>Pseudomonadati</taxon>
        <taxon>Bacteroidota</taxon>
        <taxon>Bacteroidia</taxon>
        <taxon>Bacteroidales</taxon>
        <taxon>Tannerellaceae</taxon>
        <taxon>Parabacteroides</taxon>
    </lineage>
</organism>
<keyword evidence="5" id="KW-0808">Transferase</keyword>
<sequence length="284" mass="32344">MEDQSKEIEHLRLQIKNLEKLSSLGMLSAGIAHEIQNPLNFVINFSKLSGKLVDDLEDILEEEKEILSPEIWGKLTSIHEEFTDILNDLHENLHKIEEHGNRATSIIRGILLYSRGKEDEYVPTNIQQLVKEYVWLSYHSMRANYKGFNITIRESYDESIPMMNLIPQDFSRAVLNIMNNACYAVYSKSKISSLDYQPTISIDLKKVGDQVRLSIEDNGTGVPENIRNAVFEAFFTTKPAGEGTGLGLSITKSIIEEKHHGTIQLETKEGEFSRFVFLIPLTNK</sequence>
<dbReference type="Gene3D" id="1.10.287.130">
    <property type="match status" value="1"/>
</dbReference>
<dbReference type="InterPro" id="IPR004358">
    <property type="entry name" value="Sig_transdc_His_kin-like_C"/>
</dbReference>
<dbReference type="SUPFAM" id="SSF55874">
    <property type="entry name" value="ATPase domain of HSP90 chaperone/DNA topoisomerase II/histidine kinase"/>
    <property type="match status" value="1"/>
</dbReference>
<gene>
    <name evidence="5" type="ORF">SAMN05444001_10472</name>
</gene>
<keyword evidence="6" id="KW-1185">Reference proteome</keyword>
<protein>
    <recommendedName>
        <fullName evidence="2">histidine kinase</fullName>
        <ecNumber evidence="2">2.7.13.3</ecNumber>
    </recommendedName>
</protein>
<evidence type="ECO:0000256" key="3">
    <source>
        <dbReference type="ARBA" id="ARBA00022553"/>
    </source>
</evidence>
<dbReference type="SMART" id="SM00388">
    <property type="entry name" value="HisKA"/>
    <property type="match status" value="1"/>
</dbReference>
<dbReference type="InterPro" id="IPR036890">
    <property type="entry name" value="HATPase_C_sf"/>
</dbReference>
<proteinExistence type="predicted"/>
<dbReference type="InterPro" id="IPR003661">
    <property type="entry name" value="HisK_dim/P_dom"/>
</dbReference>
<dbReference type="PROSITE" id="PS50109">
    <property type="entry name" value="HIS_KIN"/>
    <property type="match status" value="1"/>
</dbReference>
<dbReference type="PANTHER" id="PTHR43065">
    <property type="entry name" value="SENSOR HISTIDINE KINASE"/>
    <property type="match status" value="1"/>
</dbReference>
<comment type="catalytic activity">
    <reaction evidence="1">
        <text>ATP + protein L-histidine = ADP + protein N-phospho-L-histidine.</text>
        <dbReference type="EC" id="2.7.13.3"/>
    </reaction>
</comment>
<dbReference type="SUPFAM" id="SSF47384">
    <property type="entry name" value="Homodimeric domain of signal transducing histidine kinase"/>
    <property type="match status" value="1"/>
</dbReference>
<evidence type="ECO:0000313" key="6">
    <source>
        <dbReference type="Proteomes" id="UP000236725"/>
    </source>
</evidence>
<dbReference type="Pfam" id="PF02518">
    <property type="entry name" value="HATPase_c"/>
    <property type="match status" value="1"/>
</dbReference>
<dbReference type="InterPro" id="IPR003594">
    <property type="entry name" value="HATPase_dom"/>
</dbReference>
<comment type="caution">
    <text evidence="5">The sequence shown here is derived from an EMBL/GenBank/DDBJ whole genome shotgun (WGS) entry which is preliminary data.</text>
</comment>